<dbReference type="AlphaFoldDB" id="A0AAV9IZV1"/>
<dbReference type="InterPro" id="IPR029063">
    <property type="entry name" value="SAM-dependent_MTases_sf"/>
</dbReference>
<dbReference type="FunFam" id="3.40.50.150:FF:000271">
    <property type="entry name" value="NOL1/NOP2/Sun family protein"/>
    <property type="match status" value="1"/>
</dbReference>
<feature type="region of interest" description="Disordered" evidence="11">
    <location>
        <begin position="430"/>
        <end position="450"/>
    </location>
</feature>
<dbReference type="PROSITE" id="PS01153">
    <property type="entry name" value="NOL1_NOP2_SUN"/>
    <property type="match status" value="1"/>
</dbReference>
<dbReference type="PRINTS" id="PR02011">
    <property type="entry name" value="RCMTNCL1"/>
</dbReference>
<dbReference type="EMBL" id="JANCYW010000013">
    <property type="protein sequence ID" value="KAK4537566.1"/>
    <property type="molecule type" value="Genomic_DNA"/>
</dbReference>
<dbReference type="PROSITE" id="PS51686">
    <property type="entry name" value="SAM_MT_RSMB_NOP"/>
    <property type="match status" value="1"/>
</dbReference>
<feature type="compositionally biased region" description="Low complexity" evidence="11">
    <location>
        <begin position="439"/>
        <end position="450"/>
    </location>
</feature>
<dbReference type="Proteomes" id="UP001301350">
    <property type="component" value="Unassembled WGS sequence"/>
</dbReference>
<evidence type="ECO:0000256" key="6">
    <source>
        <dbReference type="ARBA" id="ARBA00022691"/>
    </source>
</evidence>
<evidence type="ECO:0000259" key="12">
    <source>
        <dbReference type="PROSITE" id="PS51686"/>
    </source>
</evidence>
<accession>A0AAV9IZV1</accession>
<evidence type="ECO:0000256" key="10">
    <source>
        <dbReference type="PROSITE-ProRule" id="PRU01023"/>
    </source>
</evidence>
<evidence type="ECO:0000256" key="9">
    <source>
        <dbReference type="ARBA" id="ARBA00023242"/>
    </source>
</evidence>
<dbReference type="GO" id="GO:0000049">
    <property type="term" value="F:tRNA binding"/>
    <property type="evidence" value="ECO:0007669"/>
    <property type="project" value="UniProtKB-KW"/>
</dbReference>
<evidence type="ECO:0000313" key="13">
    <source>
        <dbReference type="EMBL" id="KAK4537566.1"/>
    </source>
</evidence>
<feature type="active site" description="Nucleophile" evidence="10">
    <location>
        <position position="333"/>
    </location>
</feature>
<dbReference type="GO" id="GO:0030488">
    <property type="term" value="P:tRNA methylation"/>
    <property type="evidence" value="ECO:0007669"/>
    <property type="project" value="UniProtKB-ARBA"/>
</dbReference>
<evidence type="ECO:0000313" key="14">
    <source>
        <dbReference type="Proteomes" id="UP001301350"/>
    </source>
</evidence>
<dbReference type="InterPro" id="IPR023267">
    <property type="entry name" value="RCMT"/>
</dbReference>
<evidence type="ECO:0000256" key="2">
    <source>
        <dbReference type="ARBA" id="ARBA00007494"/>
    </source>
</evidence>
<evidence type="ECO:0000256" key="8">
    <source>
        <dbReference type="ARBA" id="ARBA00022884"/>
    </source>
</evidence>
<evidence type="ECO:0000256" key="7">
    <source>
        <dbReference type="ARBA" id="ARBA00022694"/>
    </source>
</evidence>
<dbReference type="PANTHER" id="PTHR22808">
    <property type="entry name" value="NCL1 YEAST -RELATED NOL1/NOP2/FMU SUN DOMAIN-CONTAINING"/>
    <property type="match status" value="1"/>
</dbReference>
<evidence type="ECO:0000256" key="11">
    <source>
        <dbReference type="SAM" id="MobiDB-lite"/>
    </source>
</evidence>
<keyword evidence="3" id="KW-0820">tRNA-binding</keyword>
<keyword evidence="7" id="KW-0819">tRNA processing</keyword>
<organism evidence="13 14">
    <name type="scientific">Cyanidium caldarium</name>
    <name type="common">Red alga</name>
    <dbReference type="NCBI Taxonomy" id="2771"/>
    <lineage>
        <taxon>Eukaryota</taxon>
        <taxon>Rhodophyta</taxon>
        <taxon>Bangiophyceae</taxon>
        <taxon>Cyanidiales</taxon>
        <taxon>Cyanidiaceae</taxon>
        <taxon>Cyanidium</taxon>
    </lineage>
</organism>
<dbReference type="InterPro" id="IPR049560">
    <property type="entry name" value="MeTrfase_RsmB-F_NOP2_cat"/>
</dbReference>
<feature type="binding site" evidence="10">
    <location>
        <position position="278"/>
    </location>
    <ligand>
        <name>S-adenosyl-L-methionine</name>
        <dbReference type="ChEBI" id="CHEBI:59789"/>
    </ligand>
</feature>
<comment type="caution">
    <text evidence="10">Lacks conserved residue(s) required for the propagation of feature annotation.</text>
</comment>
<feature type="region of interest" description="Disordered" evidence="11">
    <location>
        <begin position="1"/>
        <end position="40"/>
    </location>
</feature>
<feature type="binding site" evidence="10">
    <location>
        <begin position="202"/>
        <end position="208"/>
    </location>
    <ligand>
        <name>S-adenosyl-L-methionine</name>
        <dbReference type="ChEBI" id="CHEBI:59789"/>
    </ligand>
</feature>
<dbReference type="InterPro" id="IPR018314">
    <property type="entry name" value="RsmB/NOL1/NOP2-like_CS"/>
</dbReference>
<evidence type="ECO:0000256" key="4">
    <source>
        <dbReference type="ARBA" id="ARBA00022603"/>
    </source>
</evidence>
<dbReference type="InterPro" id="IPR001678">
    <property type="entry name" value="MeTrfase_RsmB-F_NOP2_dom"/>
</dbReference>
<feature type="domain" description="SAM-dependent MTase RsmB/NOP-type" evidence="12">
    <location>
        <begin position="103"/>
        <end position="424"/>
    </location>
</feature>
<evidence type="ECO:0000256" key="5">
    <source>
        <dbReference type="ARBA" id="ARBA00022679"/>
    </source>
</evidence>
<sequence length="697" mass="78288">MSSQPHGSRLPLLTRNERRVRRRRRLPQPERTPALLNDRNASRTSPALEAYYMRQIEMFRGEHDRQAFFRVLRVPLPSCFRLTVTHRFPYHLRQRLEREFVPLFEAGDLQSACEEAVRAYPHLAGEPLRVQPPFALPWYPDRLAWQVDVPRAILRKLPALRPFHQFLVAENVVGGMNRQEAVSMLPPLLLQARPGHRILDMCAAPGSKTAQLVDMLAAQPSSADRCVLVANDVDRQRCWMLVHQLKRFACPFLVVTNYEAASIPLRVFSHRFDRVLCDVPCSGDGTLRKSPDVWHKWSVKNGNGLHALQVRIALRGMALLMDDGTGLMTYSTCSLNPVENEAVVAELLRQMGADGAELVDVSEQLPALRRRRGLCHWTPSRDEPASLQPPSSAEQQWMHLERCVRVMPHDQNTGGFFVAVLRRLARTGREDAEMENGDGDASGAPDAAAAAVSRGQHRRMAGPADPPLEAVADAADGASVLDPIGDFYGIDRCQLRRHLYRRESTATDADSASTRRRLYWMSGGAADVAEALRSRPGRLLAAGIRAFELCEMHHHRQATAAAPPFRIAHEAVPLLRPHLHVSRFVAVCRDAWVQLLLHDGRGQPRTSFLLERLRDADARRRLQDMPCGPLVIEHVLEAERGEDAELLPPVRSHVVAWKTGANTLSFFTPVDDLEALQRLYGVSVERAEQQEENGNPS</sequence>
<dbReference type="GO" id="GO:0016428">
    <property type="term" value="F:tRNA (cytidine-5-)-methyltransferase activity"/>
    <property type="evidence" value="ECO:0007669"/>
    <property type="project" value="InterPro"/>
</dbReference>
<dbReference type="SUPFAM" id="SSF53335">
    <property type="entry name" value="S-adenosyl-L-methionine-dependent methyltransferases"/>
    <property type="match status" value="1"/>
</dbReference>
<keyword evidence="9" id="KW-0539">Nucleus</keyword>
<keyword evidence="5 10" id="KW-0808">Transferase</keyword>
<keyword evidence="14" id="KW-1185">Reference proteome</keyword>
<dbReference type="Gene3D" id="3.40.50.150">
    <property type="entry name" value="Vaccinia Virus protein VP39"/>
    <property type="match status" value="1"/>
</dbReference>
<proteinExistence type="inferred from homology"/>
<dbReference type="Pfam" id="PF01189">
    <property type="entry name" value="Methyltr_RsmB-F"/>
    <property type="match status" value="1"/>
</dbReference>
<comment type="caution">
    <text evidence="13">The sequence shown here is derived from an EMBL/GenBank/DDBJ whole genome shotgun (WGS) entry which is preliminary data.</text>
</comment>
<comment type="subcellular location">
    <subcellularLocation>
        <location evidence="1">Nucleus</location>
    </subcellularLocation>
</comment>
<keyword evidence="4 10" id="KW-0489">Methyltransferase</keyword>
<feature type="binding site" evidence="10">
    <location>
        <position position="232"/>
    </location>
    <ligand>
        <name>S-adenosyl-L-methionine</name>
        <dbReference type="ChEBI" id="CHEBI:59789"/>
    </ligand>
</feature>
<evidence type="ECO:0000256" key="1">
    <source>
        <dbReference type="ARBA" id="ARBA00004123"/>
    </source>
</evidence>
<keyword evidence="8 10" id="KW-0694">RNA-binding</keyword>
<dbReference type="InterPro" id="IPR023270">
    <property type="entry name" value="RCMT_NCL1"/>
</dbReference>
<evidence type="ECO:0000256" key="3">
    <source>
        <dbReference type="ARBA" id="ARBA00022555"/>
    </source>
</evidence>
<comment type="similarity">
    <text evidence="2 10">Belongs to the class I-like SAM-binding methyltransferase superfamily. RsmB/NOP family.</text>
</comment>
<dbReference type="Pfam" id="PF25376">
    <property type="entry name" value="Pre-PUA_NSUN2"/>
    <property type="match status" value="1"/>
</dbReference>
<dbReference type="PRINTS" id="PR02008">
    <property type="entry name" value="RCMTFAMILY"/>
</dbReference>
<reference evidence="13 14" key="1">
    <citation type="submission" date="2022-07" db="EMBL/GenBank/DDBJ databases">
        <title>Genome-wide signatures of adaptation to extreme environments.</title>
        <authorList>
            <person name="Cho C.H."/>
            <person name="Yoon H.S."/>
        </authorList>
    </citation>
    <scope>NUCLEOTIDE SEQUENCE [LARGE SCALE GENOMIC DNA]</scope>
    <source>
        <strain evidence="13 14">DBV 063 E5</strain>
    </source>
</reference>
<gene>
    <name evidence="13" type="ORF">CDCA_CDCA13G3591</name>
</gene>
<name>A0AAV9IZV1_CYACA</name>
<keyword evidence="6 10" id="KW-0949">S-adenosyl-L-methionine</keyword>
<protein>
    <recommendedName>
        <fullName evidence="12">SAM-dependent MTase RsmB/NOP-type domain-containing protein</fullName>
    </recommendedName>
</protein>
<dbReference type="GO" id="GO:0005634">
    <property type="term" value="C:nucleus"/>
    <property type="evidence" value="ECO:0007669"/>
    <property type="project" value="UniProtKB-SubCell"/>
</dbReference>
<dbReference type="InterPro" id="IPR057285">
    <property type="entry name" value="Pre-PUA_NSUN2"/>
</dbReference>